<dbReference type="AlphaFoldDB" id="A0A1Y2T378"/>
<dbReference type="Pfam" id="PF03481">
    <property type="entry name" value="Sua5_C"/>
    <property type="match status" value="1"/>
</dbReference>
<organism evidence="2 3">
    <name type="scientific">Symbiobacterium thermophilum</name>
    <dbReference type="NCBI Taxonomy" id="2734"/>
    <lineage>
        <taxon>Bacteria</taxon>
        <taxon>Bacillati</taxon>
        <taxon>Bacillota</taxon>
        <taxon>Clostridia</taxon>
        <taxon>Eubacteriales</taxon>
        <taxon>Symbiobacteriaceae</taxon>
        <taxon>Symbiobacterium</taxon>
    </lineage>
</organism>
<dbReference type="Gene3D" id="3.40.50.11030">
    <property type="entry name" value="Threonylcarbamoyl-AMP synthase, C-terminal domain"/>
    <property type="match status" value="1"/>
</dbReference>
<dbReference type="EMBL" id="LWLV01001000">
    <property type="protein sequence ID" value="OTA40930.1"/>
    <property type="molecule type" value="Genomic_DNA"/>
</dbReference>
<gene>
    <name evidence="2" type="ORF">A6D92_11745</name>
</gene>
<reference evidence="3" key="1">
    <citation type="submission" date="2016-04" db="EMBL/GenBank/DDBJ databases">
        <authorList>
            <person name="Antunes L.P."/>
            <person name="Martins L.F."/>
            <person name="Pereira R.V."/>
            <person name="Thomas A.M."/>
            <person name="Barbosa D."/>
            <person name="Nascimento L."/>
            <person name="Silva G.M."/>
            <person name="Condomitti G.W."/>
            <person name="Digiampietri L.A."/>
            <person name="Lombardi K.C."/>
            <person name="Ramos P.L."/>
            <person name="Quaggio R.B."/>
            <person name="Oliveira J.C."/>
            <person name="Pascon R.C."/>
            <person name="Cruz J.B."/>
            <person name="Silva A.M."/>
            <person name="Setubal J.C."/>
        </authorList>
    </citation>
    <scope>NUCLEOTIDE SEQUENCE [LARGE SCALE GENOMIC DNA]</scope>
</reference>
<dbReference type="Proteomes" id="UP000194267">
    <property type="component" value="Unassembled WGS sequence"/>
</dbReference>
<sequence>MILRPGGLPREELEAAIGPVVLAPGVEGGTVERPRSPGMKYRHYAPQAPLILVEGPVLEMQEKIRDLAMEYAEEGKRVGILCSAESRGVYVAPVILEYGARGDLAGIASDLFGTLRAFDRHQVDVILAEGVPEEGLGLAS</sequence>
<accession>A0A1Y2T378</accession>
<feature type="domain" description="Threonylcarbamoyl-AMP synthase C-terminal" evidence="1">
    <location>
        <begin position="10"/>
        <end position="139"/>
    </location>
</feature>
<name>A0A1Y2T378_SYMTR</name>
<evidence type="ECO:0000313" key="2">
    <source>
        <dbReference type="EMBL" id="OTA40930.1"/>
    </source>
</evidence>
<protein>
    <recommendedName>
        <fullName evidence="1">Threonylcarbamoyl-AMP synthase C-terminal domain-containing protein</fullName>
    </recommendedName>
</protein>
<dbReference type="InterPro" id="IPR038385">
    <property type="entry name" value="Sua5/YwlC_C"/>
</dbReference>
<evidence type="ECO:0000313" key="3">
    <source>
        <dbReference type="Proteomes" id="UP000194267"/>
    </source>
</evidence>
<proteinExistence type="predicted"/>
<dbReference type="InterPro" id="IPR005145">
    <property type="entry name" value="Sua5_C"/>
</dbReference>
<evidence type="ECO:0000259" key="1">
    <source>
        <dbReference type="Pfam" id="PF03481"/>
    </source>
</evidence>
<comment type="caution">
    <text evidence="2">The sequence shown here is derived from an EMBL/GenBank/DDBJ whole genome shotgun (WGS) entry which is preliminary data.</text>
</comment>